<dbReference type="Pfam" id="PF00857">
    <property type="entry name" value="Isochorismatase"/>
    <property type="match status" value="1"/>
</dbReference>
<sequence>MQNGVCTTDIYKLNQTIVNINNRIKDFRNHKLPVIFIQHNDQALKSGSYNWEIVPQINYFKDKDITIQKIHADAFYKTDLKKKLEQLQINELEITGAQIEYCVDATIRVAHDLGYEITMHRGTTTTFDNEFLPAAKMVDYYYQMWDQRFLTLF</sequence>
<dbReference type="InterPro" id="IPR050272">
    <property type="entry name" value="Isochorismatase-like_hydrls"/>
</dbReference>
<evidence type="ECO:0000256" key="2">
    <source>
        <dbReference type="ARBA" id="ARBA00022801"/>
    </source>
</evidence>
<keyword evidence="2 4" id="KW-0378">Hydrolase</keyword>
<name>A0A0R1ZIA9_9LACO</name>
<dbReference type="PANTHER" id="PTHR43540">
    <property type="entry name" value="PEROXYUREIDOACRYLATE/UREIDOACRYLATE AMIDOHYDROLASE-RELATED"/>
    <property type="match status" value="1"/>
</dbReference>
<dbReference type="AlphaFoldDB" id="A0A0R1ZIA9"/>
<evidence type="ECO:0000259" key="3">
    <source>
        <dbReference type="Pfam" id="PF00857"/>
    </source>
</evidence>
<dbReference type="PANTHER" id="PTHR43540:SF14">
    <property type="entry name" value="ISOCHORISMATASE"/>
    <property type="match status" value="1"/>
</dbReference>
<comment type="similarity">
    <text evidence="1">Belongs to the isochorismatase family.</text>
</comment>
<dbReference type="Proteomes" id="UP000051291">
    <property type="component" value="Unassembled WGS sequence"/>
</dbReference>
<gene>
    <name evidence="4" type="ORF">FC64_GL000894</name>
</gene>
<dbReference type="InterPro" id="IPR036380">
    <property type="entry name" value="Isochorismatase-like_sf"/>
</dbReference>
<dbReference type="GO" id="GO:0016787">
    <property type="term" value="F:hydrolase activity"/>
    <property type="evidence" value="ECO:0007669"/>
    <property type="project" value="UniProtKB-KW"/>
</dbReference>
<proteinExistence type="inferred from homology"/>
<dbReference type="PATRIC" id="fig|1423820.4.peg.916"/>
<comment type="caution">
    <text evidence="4">The sequence shown here is derived from an EMBL/GenBank/DDBJ whole genome shotgun (WGS) entry which is preliminary data.</text>
</comment>
<reference evidence="4 5" key="1">
    <citation type="journal article" date="2015" name="Genome Announc.">
        <title>Expanding the biotechnology potential of lactobacilli through comparative genomics of 213 strains and associated genera.</title>
        <authorList>
            <person name="Sun Z."/>
            <person name="Harris H.M."/>
            <person name="McCann A."/>
            <person name="Guo C."/>
            <person name="Argimon S."/>
            <person name="Zhang W."/>
            <person name="Yang X."/>
            <person name="Jeffery I.B."/>
            <person name="Cooney J.C."/>
            <person name="Kagawa T.F."/>
            <person name="Liu W."/>
            <person name="Song Y."/>
            <person name="Salvetti E."/>
            <person name="Wrobel A."/>
            <person name="Rasinkangas P."/>
            <person name="Parkhill J."/>
            <person name="Rea M.C."/>
            <person name="O'Sullivan O."/>
            <person name="Ritari J."/>
            <person name="Douillard F.P."/>
            <person name="Paul Ross R."/>
            <person name="Yang R."/>
            <person name="Briner A.E."/>
            <person name="Felis G.E."/>
            <person name="de Vos W.M."/>
            <person name="Barrangou R."/>
            <person name="Klaenhammer T.R."/>
            <person name="Caufield P.W."/>
            <person name="Cui Y."/>
            <person name="Zhang H."/>
            <person name="O'Toole P.W."/>
        </authorList>
    </citation>
    <scope>NUCLEOTIDE SEQUENCE [LARGE SCALE GENOMIC DNA]</scope>
    <source>
        <strain evidence="4 5">DSM 20653</strain>
    </source>
</reference>
<dbReference type="InterPro" id="IPR000868">
    <property type="entry name" value="Isochorismatase-like_dom"/>
</dbReference>
<dbReference type="Gene3D" id="3.40.50.850">
    <property type="entry name" value="Isochorismatase-like"/>
    <property type="match status" value="1"/>
</dbReference>
<dbReference type="EMBL" id="AYYZ01000029">
    <property type="protein sequence ID" value="KRM51707.1"/>
    <property type="molecule type" value="Genomic_DNA"/>
</dbReference>
<feature type="domain" description="Isochorismatase-like" evidence="3">
    <location>
        <begin position="1"/>
        <end position="131"/>
    </location>
</feature>
<evidence type="ECO:0000256" key="1">
    <source>
        <dbReference type="ARBA" id="ARBA00006336"/>
    </source>
</evidence>
<dbReference type="STRING" id="1423820.FC64_GL000894"/>
<protein>
    <submittedName>
        <fullName evidence="4">Isochorismatase hydrolase</fullName>
    </submittedName>
</protein>
<evidence type="ECO:0000313" key="4">
    <source>
        <dbReference type="EMBL" id="KRM51707.1"/>
    </source>
</evidence>
<accession>A0A0R1ZIA9</accession>
<evidence type="ECO:0000313" key="5">
    <source>
        <dbReference type="Proteomes" id="UP000051291"/>
    </source>
</evidence>
<keyword evidence="5" id="KW-1185">Reference proteome</keyword>
<dbReference type="SUPFAM" id="SSF52499">
    <property type="entry name" value="Isochorismatase-like hydrolases"/>
    <property type="match status" value="1"/>
</dbReference>
<organism evidence="4 5">
    <name type="scientific">Ligilactobacillus araffinosus DSM 20653</name>
    <dbReference type="NCBI Taxonomy" id="1423820"/>
    <lineage>
        <taxon>Bacteria</taxon>
        <taxon>Bacillati</taxon>
        <taxon>Bacillota</taxon>
        <taxon>Bacilli</taxon>
        <taxon>Lactobacillales</taxon>
        <taxon>Lactobacillaceae</taxon>
        <taxon>Ligilactobacillus</taxon>
    </lineage>
</organism>